<keyword evidence="5" id="KW-0378">Hydrolase</keyword>
<dbReference type="SUPFAM" id="SSF88723">
    <property type="entry name" value="PIN domain-like"/>
    <property type="match status" value="1"/>
</dbReference>
<evidence type="ECO:0000256" key="3">
    <source>
        <dbReference type="ARBA" id="ARBA00022722"/>
    </source>
</evidence>
<dbReference type="GO" id="GO:0004518">
    <property type="term" value="F:nuclease activity"/>
    <property type="evidence" value="ECO:0007669"/>
    <property type="project" value="UniProtKB-KW"/>
</dbReference>
<dbReference type="GO" id="GO:0016787">
    <property type="term" value="F:hydrolase activity"/>
    <property type="evidence" value="ECO:0007669"/>
    <property type="project" value="UniProtKB-KW"/>
</dbReference>
<dbReference type="CDD" id="cd18746">
    <property type="entry name" value="PIN_VapC4-5_FitB-like"/>
    <property type="match status" value="1"/>
</dbReference>
<keyword evidence="4" id="KW-0479">Metal-binding</keyword>
<protein>
    <submittedName>
        <fullName evidence="9">PIN domain protein</fullName>
    </submittedName>
</protein>
<accession>A0A1Q8YE22</accession>
<keyword evidence="6" id="KW-0460">Magnesium</keyword>
<dbReference type="EMBL" id="MSYM01000013">
    <property type="protein sequence ID" value="OLP06202.1"/>
    <property type="molecule type" value="Genomic_DNA"/>
</dbReference>
<evidence type="ECO:0000256" key="5">
    <source>
        <dbReference type="ARBA" id="ARBA00022801"/>
    </source>
</evidence>
<dbReference type="GO" id="GO:0046872">
    <property type="term" value="F:metal ion binding"/>
    <property type="evidence" value="ECO:0007669"/>
    <property type="project" value="UniProtKB-KW"/>
</dbReference>
<comment type="cofactor">
    <cofactor evidence="1">
        <name>Mg(2+)</name>
        <dbReference type="ChEBI" id="CHEBI:18420"/>
    </cofactor>
</comment>
<keyword evidence="10" id="KW-1185">Reference proteome</keyword>
<evidence type="ECO:0000256" key="1">
    <source>
        <dbReference type="ARBA" id="ARBA00001946"/>
    </source>
</evidence>
<evidence type="ECO:0000256" key="2">
    <source>
        <dbReference type="ARBA" id="ARBA00022649"/>
    </source>
</evidence>
<evidence type="ECO:0000256" key="7">
    <source>
        <dbReference type="ARBA" id="ARBA00038093"/>
    </source>
</evidence>
<evidence type="ECO:0000313" key="9">
    <source>
        <dbReference type="EMBL" id="OLP06202.1"/>
    </source>
</evidence>
<reference evidence="9 10" key="1">
    <citation type="submission" date="2017-01" db="EMBL/GenBank/DDBJ databases">
        <title>Genome sequence of Rhodoferax antarcticus ANT.BR, a psychrophilic purple nonsulfur bacterium from an Antarctic microbial mat.</title>
        <authorList>
            <person name="Baker J."/>
            <person name="Riester C."/>
            <person name="Skinner B."/>
            <person name="Newell A."/>
            <person name="Swingley W."/>
            <person name="Madigan M."/>
            <person name="Jung D."/>
            <person name="Asao M."/>
            <person name="Chen M."/>
            <person name="Loughlin P."/>
            <person name="Pan H."/>
            <person name="Lin S."/>
            <person name="Li N."/>
            <person name="Shaw J."/>
            <person name="Prado M."/>
            <person name="Sherman C."/>
            <person name="Li X."/>
            <person name="Tang J."/>
            <person name="Blankenship R."/>
            <person name="Zhao T."/>
            <person name="Touchman J."/>
            <person name="Sattley M."/>
        </authorList>
    </citation>
    <scope>NUCLEOTIDE SEQUENCE [LARGE SCALE GENOMIC DNA]</scope>
    <source>
        <strain evidence="9 10">ANT.BR</strain>
    </source>
</reference>
<dbReference type="PANTHER" id="PTHR33653:SF1">
    <property type="entry name" value="RIBONUCLEASE VAPC2"/>
    <property type="match status" value="1"/>
</dbReference>
<comment type="similarity">
    <text evidence="7">Belongs to the PINc/VapC protein family.</text>
</comment>
<proteinExistence type="inferred from homology"/>
<comment type="caution">
    <text evidence="9">The sequence shown here is derived from an EMBL/GenBank/DDBJ whole genome shotgun (WGS) entry which is preliminary data.</text>
</comment>
<dbReference type="STRING" id="81479.RA876_06330"/>
<keyword evidence="3" id="KW-0540">Nuclease</keyword>
<organism evidence="9 10">
    <name type="scientific">Rhodoferax antarcticus ANT.BR</name>
    <dbReference type="NCBI Taxonomy" id="1111071"/>
    <lineage>
        <taxon>Bacteria</taxon>
        <taxon>Pseudomonadati</taxon>
        <taxon>Pseudomonadota</taxon>
        <taxon>Betaproteobacteria</taxon>
        <taxon>Burkholderiales</taxon>
        <taxon>Comamonadaceae</taxon>
        <taxon>Rhodoferax</taxon>
    </lineage>
</organism>
<dbReference type="Gene3D" id="3.40.50.1010">
    <property type="entry name" value="5'-nuclease"/>
    <property type="match status" value="1"/>
</dbReference>
<evidence type="ECO:0000256" key="4">
    <source>
        <dbReference type="ARBA" id="ARBA00022723"/>
    </source>
</evidence>
<name>A0A1Q8YE22_9BURK</name>
<dbReference type="AlphaFoldDB" id="A0A1Q8YE22"/>
<evidence type="ECO:0000313" key="10">
    <source>
        <dbReference type="Proteomes" id="UP000185911"/>
    </source>
</evidence>
<evidence type="ECO:0000256" key="6">
    <source>
        <dbReference type="ARBA" id="ARBA00022842"/>
    </source>
</evidence>
<dbReference type="Proteomes" id="UP000185911">
    <property type="component" value="Unassembled WGS sequence"/>
</dbReference>
<dbReference type="InterPro" id="IPR029060">
    <property type="entry name" value="PIN-like_dom_sf"/>
</dbReference>
<dbReference type="InterPro" id="IPR002716">
    <property type="entry name" value="PIN_dom"/>
</dbReference>
<dbReference type="InterPro" id="IPR050556">
    <property type="entry name" value="Type_II_TA_system_RNase"/>
</dbReference>
<keyword evidence="2" id="KW-1277">Toxin-antitoxin system</keyword>
<feature type="domain" description="PIN" evidence="8">
    <location>
        <begin position="2"/>
        <end position="119"/>
    </location>
</feature>
<evidence type="ECO:0000259" key="8">
    <source>
        <dbReference type="Pfam" id="PF01850"/>
    </source>
</evidence>
<sequence>MYLLDTHVISELRKAKPHVGVLAWLQGTAESDLYISAVTLGEIQRGIELTREQNAPKALEISQWAGRLSNVHNILPVDVAIFRLWAKLLHRRSDALFEDAMIAATALTHHLIVVTRNTQDFAGFNVPLLNPFNSYD</sequence>
<dbReference type="Pfam" id="PF01850">
    <property type="entry name" value="PIN"/>
    <property type="match status" value="1"/>
</dbReference>
<dbReference type="PANTHER" id="PTHR33653">
    <property type="entry name" value="RIBONUCLEASE VAPC2"/>
    <property type="match status" value="1"/>
</dbReference>
<gene>
    <name evidence="9" type="ORF">BLL52_2433</name>
</gene>
<dbReference type="RefSeq" id="WP_075586692.1">
    <property type="nucleotide sequence ID" value="NZ_MSYM01000013.1"/>
</dbReference>